<evidence type="ECO:0000313" key="1">
    <source>
        <dbReference type="EMBL" id="WOG86787.1"/>
    </source>
</evidence>
<organism evidence="1 2">
    <name type="scientific">Daucus carota subsp. sativus</name>
    <name type="common">Carrot</name>
    <dbReference type="NCBI Taxonomy" id="79200"/>
    <lineage>
        <taxon>Eukaryota</taxon>
        <taxon>Viridiplantae</taxon>
        <taxon>Streptophyta</taxon>
        <taxon>Embryophyta</taxon>
        <taxon>Tracheophyta</taxon>
        <taxon>Spermatophyta</taxon>
        <taxon>Magnoliopsida</taxon>
        <taxon>eudicotyledons</taxon>
        <taxon>Gunneridae</taxon>
        <taxon>Pentapetalae</taxon>
        <taxon>asterids</taxon>
        <taxon>campanulids</taxon>
        <taxon>Apiales</taxon>
        <taxon>Apiaceae</taxon>
        <taxon>Apioideae</taxon>
        <taxon>Scandiceae</taxon>
        <taxon>Daucinae</taxon>
        <taxon>Daucus</taxon>
        <taxon>Daucus sect. Daucus</taxon>
    </lineage>
</organism>
<dbReference type="Gramene" id="KZN04517">
    <property type="protein sequence ID" value="KZN04517"/>
    <property type="gene ID" value="DCAR_005354"/>
</dbReference>
<dbReference type="EMBL" id="CP093344">
    <property type="protein sequence ID" value="WOG86787.1"/>
    <property type="molecule type" value="Genomic_DNA"/>
</dbReference>
<name>A0A161Y5C4_DAUCS</name>
<evidence type="ECO:0000313" key="2">
    <source>
        <dbReference type="Proteomes" id="UP000077755"/>
    </source>
</evidence>
<reference evidence="1" key="2">
    <citation type="submission" date="2022-03" db="EMBL/GenBank/DDBJ databases">
        <title>Draft title - Genomic analysis of global carrot germplasm unveils the trajectory of domestication and the origin of high carotenoid orange carrot.</title>
        <authorList>
            <person name="Iorizzo M."/>
            <person name="Ellison S."/>
            <person name="Senalik D."/>
            <person name="Macko-Podgorni A."/>
            <person name="Grzebelus D."/>
            <person name="Bostan H."/>
            <person name="Rolling W."/>
            <person name="Curaba J."/>
            <person name="Simon P."/>
        </authorList>
    </citation>
    <scope>NUCLEOTIDE SEQUENCE</scope>
    <source>
        <tissue evidence="1">Leaf</tissue>
    </source>
</reference>
<sequence>MSCFAETKAKVGDLAYYLERDMGRVLSFPIQETALNLGEEEVIDDSSPKPSKKRKLDVLDYAEDTSNDVFRSLKTGWAAVAADKEKQKFFEGMAFNNNGAFSSDAI</sequence>
<gene>
    <name evidence="1" type="ORF">DCAR_0206005</name>
</gene>
<keyword evidence="2" id="KW-1185">Reference proteome</keyword>
<protein>
    <submittedName>
        <fullName evidence="1">Uncharacterized protein</fullName>
    </submittedName>
</protein>
<proteinExistence type="predicted"/>
<dbReference type="Proteomes" id="UP000077755">
    <property type="component" value="Chromosome 2"/>
</dbReference>
<accession>A0A161Y5C4</accession>
<reference evidence="1" key="1">
    <citation type="journal article" date="2016" name="Nat. Genet.">
        <title>A high-quality carrot genome assembly provides new insights into carotenoid accumulation and asterid genome evolution.</title>
        <authorList>
            <person name="Iorizzo M."/>
            <person name="Ellison S."/>
            <person name="Senalik D."/>
            <person name="Zeng P."/>
            <person name="Satapoomin P."/>
            <person name="Huang J."/>
            <person name="Bowman M."/>
            <person name="Iovene M."/>
            <person name="Sanseverino W."/>
            <person name="Cavagnaro P."/>
            <person name="Yildiz M."/>
            <person name="Macko-Podgorni A."/>
            <person name="Moranska E."/>
            <person name="Grzebelus E."/>
            <person name="Grzebelus D."/>
            <person name="Ashrafi H."/>
            <person name="Zheng Z."/>
            <person name="Cheng S."/>
            <person name="Spooner D."/>
            <person name="Van Deynze A."/>
            <person name="Simon P."/>
        </authorList>
    </citation>
    <scope>NUCLEOTIDE SEQUENCE</scope>
    <source>
        <tissue evidence="1">Leaf</tissue>
    </source>
</reference>
<dbReference type="AlphaFoldDB" id="A0A161Y5C4"/>